<dbReference type="Gene3D" id="1.20.1280.50">
    <property type="match status" value="1"/>
</dbReference>
<dbReference type="EMBL" id="CAJGYO010000003">
    <property type="protein sequence ID" value="CAD6217661.1"/>
    <property type="molecule type" value="Genomic_DNA"/>
</dbReference>
<name>A0A811N399_9POAL</name>
<feature type="domain" description="F-box" evidence="1">
    <location>
        <begin position="18"/>
        <end position="59"/>
    </location>
</feature>
<evidence type="ECO:0000259" key="1">
    <source>
        <dbReference type="SMART" id="SM00256"/>
    </source>
</evidence>
<evidence type="ECO:0000313" key="3">
    <source>
        <dbReference type="Proteomes" id="UP000604825"/>
    </source>
</evidence>
<dbReference type="SMART" id="SM00256">
    <property type="entry name" value="FBOX"/>
    <property type="match status" value="1"/>
</dbReference>
<dbReference type="OrthoDB" id="643896at2759"/>
<dbReference type="Proteomes" id="UP000604825">
    <property type="component" value="Unassembled WGS sequence"/>
</dbReference>
<accession>A0A811N399</accession>
<dbReference type="PANTHER" id="PTHR31264">
    <property type="entry name" value="OS07G0554500 PROTEIN-RELATED"/>
    <property type="match status" value="1"/>
</dbReference>
<reference evidence="2" key="1">
    <citation type="submission" date="2020-10" db="EMBL/GenBank/DDBJ databases">
        <authorList>
            <person name="Han B."/>
            <person name="Lu T."/>
            <person name="Zhao Q."/>
            <person name="Huang X."/>
            <person name="Zhao Y."/>
        </authorList>
    </citation>
    <scope>NUCLEOTIDE SEQUENCE</scope>
</reference>
<proteinExistence type="predicted"/>
<dbReference type="InterPro" id="IPR001810">
    <property type="entry name" value="F-box_dom"/>
</dbReference>
<dbReference type="AlphaFoldDB" id="A0A811N399"/>
<dbReference type="SUPFAM" id="SSF81383">
    <property type="entry name" value="F-box domain"/>
    <property type="match status" value="1"/>
</dbReference>
<organism evidence="2 3">
    <name type="scientific">Miscanthus lutarioriparius</name>
    <dbReference type="NCBI Taxonomy" id="422564"/>
    <lineage>
        <taxon>Eukaryota</taxon>
        <taxon>Viridiplantae</taxon>
        <taxon>Streptophyta</taxon>
        <taxon>Embryophyta</taxon>
        <taxon>Tracheophyta</taxon>
        <taxon>Spermatophyta</taxon>
        <taxon>Magnoliopsida</taxon>
        <taxon>Liliopsida</taxon>
        <taxon>Poales</taxon>
        <taxon>Poaceae</taxon>
        <taxon>PACMAD clade</taxon>
        <taxon>Panicoideae</taxon>
        <taxon>Andropogonodae</taxon>
        <taxon>Andropogoneae</taxon>
        <taxon>Saccharinae</taxon>
        <taxon>Miscanthus</taxon>
    </lineage>
</organism>
<dbReference type="PANTHER" id="PTHR31264:SF32">
    <property type="entry name" value="F-BOX DOMAIN-CONTAINING PROTEIN"/>
    <property type="match status" value="1"/>
</dbReference>
<sequence>MAPPTQPTPRRLQSPADLADDALREIFLHLDSAPDLARASFACASFRRVITDHGFLRRYHALHPPPLLGILASGFIPAQPPHTSAIAARAFAQADAADFSFSFLPIPHRWRRRDSRDGRFLLSRVPTGRGYRRGDLLWITDLAVCDPVHRRYLLLPAIPADLTAAVHQPDIVDFETFLAPAAEDDKDTSFRVICLAQCAIKLALFVFSSGEGRWHAVTFDDWSAMITGTGNTASTGTGNPASGSELSQRYYAHRCFYWLMHRRNKLLLLNTSGMEFSTVELPQDYTGEIAIVEAGKGKVGMLSLYSLIPHGTVHLSYAILQNDGENANQWQPEEVLPLPENHRYDIVGVAGGYLLLQGIPEGVSLLHPPKNPNLTCFSLEVKALHLELFCQTNHSILHAELYAGHPPSLSPPSV</sequence>
<protein>
    <recommendedName>
        <fullName evidence="1">F-box domain-containing protein</fullName>
    </recommendedName>
</protein>
<dbReference type="CDD" id="cd09917">
    <property type="entry name" value="F-box_SF"/>
    <property type="match status" value="1"/>
</dbReference>
<dbReference type="InterPro" id="IPR036047">
    <property type="entry name" value="F-box-like_dom_sf"/>
</dbReference>
<evidence type="ECO:0000313" key="2">
    <source>
        <dbReference type="EMBL" id="CAD6217661.1"/>
    </source>
</evidence>
<comment type="caution">
    <text evidence="2">The sequence shown here is derived from an EMBL/GenBank/DDBJ whole genome shotgun (WGS) entry which is preliminary data.</text>
</comment>
<keyword evidence="3" id="KW-1185">Reference proteome</keyword>
<gene>
    <name evidence="2" type="ORF">NCGR_LOCUS11634</name>
</gene>